<dbReference type="Gene3D" id="3.10.350.10">
    <property type="entry name" value="LysM domain"/>
    <property type="match status" value="1"/>
</dbReference>
<protein>
    <submittedName>
        <fullName evidence="7">N-acetylmuramoyl-L-alanine amidase AmiC</fullName>
        <ecNumber evidence="7">3.5.1.28</ecNumber>
    </submittedName>
</protein>
<proteinExistence type="predicted"/>
<evidence type="ECO:0000259" key="6">
    <source>
        <dbReference type="PROSITE" id="PS51782"/>
    </source>
</evidence>
<keyword evidence="3" id="KW-0574">Periplasm</keyword>
<dbReference type="EC" id="3.5.1.28" evidence="7"/>
<dbReference type="PANTHER" id="PTHR30404">
    <property type="entry name" value="N-ACETYLMURAMOYL-L-ALANINE AMIDASE"/>
    <property type="match status" value="1"/>
</dbReference>
<dbReference type="InterPro" id="IPR021731">
    <property type="entry name" value="AMIN_dom"/>
</dbReference>
<keyword evidence="2" id="KW-0732">Signal</keyword>
<dbReference type="SUPFAM" id="SSF54106">
    <property type="entry name" value="LysM domain"/>
    <property type="match status" value="1"/>
</dbReference>
<dbReference type="PANTHER" id="PTHR30404:SF0">
    <property type="entry name" value="N-ACETYLMURAMOYL-L-ALANINE AMIDASE AMIC"/>
    <property type="match status" value="1"/>
</dbReference>
<dbReference type="SMART" id="SM00646">
    <property type="entry name" value="Ami_3"/>
    <property type="match status" value="1"/>
</dbReference>
<dbReference type="Pfam" id="PF01476">
    <property type="entry name" value="LysM"/>
    <property type="match status" value="1"/>
</dbReference>
<organism evidence="7">
    <name type="scientific">invertebrate metagenome</name>
    <dbReference type="NCBI Taxonomy" id="1711999"/>
    <lineage>
        <taxon>unclassified sequences</taxon>
        <taxon>metagenomes</taxon>
        <taxon>organismal metagenomes</taxon>
    </lineage>
</organism>
<dbReference type="Gene3D" id="3.40.630.40">
    <property type="entry name" value="Zn-dependent exopeptidases"/>
    <property type="match status" value="1"/>
</dbReference>
<dbReference type="GO" id="GO:0008745">
    <property type="term" value="F:N-acetylmuramoyl-L-alanine amidase activity"/>
    <property type="evidence" value="ECO:0007669"/>
    <property type="project" value="UniProtKB-EC"/>
</dbReference>
<dbReference type="SUPFAM" id="SSF53187">
    <property type="entry name" value="Zn-dependent exopeptidases"/>
    <property type="match status" value="1"/>
</dbReference>
<dbReference type="FunFam" id="3.40.630.40:FF:000001">
    <property type="entry name" value="N-acetylmuramoyl-L-alanine amidase"/>
    <property type="match status" value="1"/>
</dbReference>
<dbReference type="AlphaFoldDB" id="A0A2H9T5Z5"/>
<evidence type="ECO:0000256" key="2">
    <source>
        <dbReference type="ARBA" id="ARBA00022729"/>
    </source>
</evidence>
<comment type="subcellular location">
    <subcellularLocation>
        <location evidence="1">Periplasm</location>
    </subcellularLocation>
</comment>
<dbReference type="InterPro" id="IPR002508">
    <property type="entry name" value="MurNAc-LAA_cat"/>
</dbReference>
<keyword evidence="5" id="KW-0961">Cell wall biogenesis/degradation</keyword>
<dbReference type="InterPro" id="IPR036779">
    <property type="entry name" value="LysM_dom_sf"/>
</dbReference>
<dbReference type="CDD" id="cd02696">
    <property type="entry name" value="MurNAc-LAA"/>
    <property type="match status" value="1"/>
</dbReference>
<dbReference type="PROSITE" id="PS51782">
    <property type="entry name" value="LYSM"/>
    <property type="match status" value="1"/>
</dbReference>
<evidence type="ECO:0000256" key="5">
    <source>
        <dbReference type="ARBA" id="ARBA00023316"/>
    </source>
</evidence>
<feature type="domain" description="LysM" evidence="6">
    <location>
        <begin position="400"/>
        <end position="444"/>
    </location>
</feature>
<dbReference type="EMBL" id="NSIT01000147">
    <property type="protein sequence ID" value="PJE78646.1"/>
    <property type="molecule type" value="Genomic_DNA"/>
</dbReference>
<dbReference type="CDD" id="cd00118">
    <property type="entry name" value="LysM"/>
    <property type="match status" value="1"/>
</dbReference>
<keyword evidence="4 7" id="KW-0378">Hydrolase</keyword>
<comment type="caution">
    <text evidence="7">The sequence shown here is derived from an EMBL/GenBank/DDBJ whole genome shotgun (WGS) entry which is preliminary data.</text>
</comment>
<dbReference type="InterPro" id="IPR050695">
    <property type="entry name" value="N-acetylmuramoyl_amidase_3"/>
</dbReference>
<dbReference type="SMART" id="SM00257">
    <property type="entry name" value="LysM"/>
    <property type="match status" value="1"/>
</dbReference>
<sequence>MSPVISLKNKIFLFFLCIFYTVSGWGTTTVNSARLWRSPEKTRLVFDISESTRYSAFSLDSPSRLVIDLKETTLNTSLKKLPVRNTPIRRVRSGVQKEHDLRIVLDLQKKVTAKSFLLPPNKTYGHRLVVDLIDQNTPPGKATPNIQKKWRDIVVAIDAGHGGEDPGAIAYGGGHEKNITLAIAKDLYALLKKTPGFQPVMTRTGDYYVGLRQRISIAREHKADLFVSIHADAFPDPRAKGSSVFALSSRGATSETASWLAKRDNSSDLIGGEDGVSLDDKDEVLAGVLLDLSMTSTLASSLDVGKHVLNHIDNISQLHKPHVEQAGFVVLKSPDIPSILVETGFLSNPTGSKNLKSRRYQKSMARSMAKGIKEWFIDKPPANSLIAKWKKAGKISQPENRYIVQNGDTLSEIAQKFDISTTLLQKANSIASSDHIYVGKELLIPNG</sequence>
<dbReference type="GO" id="GO:0071555">
    <property type="term" value="P:cell wall organization"/>
    <property type="evidence" value="ECO:0007669"/>
    <property type="project" value="UniProtKB-KW"/>
</dbReference>
<dbReference type="Gene3D" id="2.60.40.3500">
    <property type="match status" value="1"/>
</dbReference>
<dbReference type="GO" id="GO:0030288">
    <property type="term" value="C:outer membrane-bounded periplasmic space"/>
    <property type="evidence" value="ECO:0007669"/>
    <property type="project" value="TreeGrafter"/>
</dbReference>
<gene>
    <name evidence="7" type="primary">amiC</name>
    <name evidence="7" type="ORF">CI610_02416</name>
</gene>
<dbReference type="GO" id="GO:0009253">
    <property type="term" value="P:peptidoglycan catabolic process"/>
    <property type="evidence" value="ECO:0007669"/>
    <property type="project" value="InterPro"/>
</dbReference>
<name>A0A2H9T5Z5_9ZZZZ</name>
<dbReference type="Pfam" id="PF11741">
    <property type="entry name" value="AMIN"/>
    <property type="match status" value="1"/>
</dbReference>
<evidence type="ECO:0000256" key="4">
    <source>
        <dbReference type="ARBA" id="ARBA00022801"/>
    </source>
</evidence>
<reference evidence="7" key="1">
    <citation type="journal article" date="2017" name="Appl. Environ. Microbiol.">
        <title>Molecular characterization of an Endozoicomonas-like organism causing infection in king scallop Pecten maximus L.</title>
        <authorList>
            <person name="Cano I."/>
            <person name="van Aerle R."/>
            <person name="Ross S."/>
            <person name="Verner-Jeffreys D.W."/>
            <person name="Paley R.K."/>
            <person name="Rimmer G."/>
            <person name="Ryder D."/>
            <person name="Hooper P."/>
            <person name="Stone D."/>
            <person name="Feist S.W."/>
        </authorList>
    </citation>
    <scope>NUCLEOTIDE SEQUENCE</scope>
</reference>
<evidence type="ECO:0000313" key="7">
    <source>
        <dbReference type="EMBL" id="PJE78646.1"/>
    </source>
</evidence>
<accession>A0A2H9T5Z5</accession>
<dbReference type="InterPro" id="IPR018392">
    <property type="entry name" value="LysM"/>
</dbReference>
<evidence type="ECO:0000256" key="1">
    <source>
        <dbReference type="ARBA" id="ARBA00004418"/>
    </source>
</evidence>
<dbReference type="Pfam" id="PF01520">
    <property type="entry name" value="Amidase_3"/>
    <property type="match status" value="1"/>
</dbReference>
<evidence type="ECO:0000256" key="3">
    <source>
        <dbReference type="ARBA" id="ARBA00022764"/>
    </source>
</evidence>